<reference evidence="3 4" key="2">
    <citation type="submission" date="2006-07" db="EMBL/GenBank/DDBJ databases">
        <title>Sequencing of the draft genome and assembly of Chlorobium ferroxidans DSM 13031.</title>
        <authorList>
            <consortium name="US DOE Joint Genome Institute (JGI-PGF)"/>
            <person name="Copeland A."/>
            <person name="Lucas S."/>
            <person name="Lapidus A."/>
            <person name="Barry K."/>
            <person name="Glavina del Rio T."/>
            <person name="Dalin E."/>
            <person name="Tice H."/>
            <person name="Bruce D."/>
            <person name="Pitluck S."/>
            <person name="Richardson P."/>
        </authorList>
    </citation>
    <scope>NUCLEOTIDE SEQUENCE [LARGE SCALE GENOMIC DNA]</scope>
    <source>
        <strain evidence="3 4">DSM 13031</strain>
    </source>
</reference>
<dbReference type="OrthoDB" id="597560at2"/>
<dbReference type="Proteomes" id="UP000004162">
    <property type="component" value="Unassembled WGS sequence"/>
</dbReference>
<feature type="transmembrane region" description="Helical" evidence="1">
    <location>
        <begin position="28"/>
        <end position="48"/>
    </location>
</feature>
<comment type="caution">
    <text evidence="3">The sequence shown here is derived from an EMBL/GenBank/DDBJ whole genome shotgun (WGS) entry which is preliminary data.</text>
</comment>
<evidence type="ECO:0000259" key="2">
    <source>
        <dbReference type="PROSITE" id="PS51724"/>
    </source>
</evidence>
<keyword evidence="1" id="KW-0812">Transmembrane</keyword>
<dbReference type="Pfam" id="PF05036">
    <property type="entry name" value="SPOR"/>
    <property type="match status" value="1"/>
</dbReference>
<reference evidence="3 4" key="1">
    <citation type="submission" date="2006-07" db="EMBL/GenBank/DDBJ databases">
        <title>Annotation of the draft genome assembly of Chlorobium ferroxidans DSM 13031.</title>
        <authorList>
            <consortium name="US DOE Joint Genome Institute (JGI-ORNL)"/>
            <person name="Larimer F."/>
            <person name="Land M."/>
            <person name="Hauser L."/>
        </authorList>
    </citation>
    <scope>NUCLEOTIDE SEQUENCE [LARGE SCALE GENOMIC DNA]</scope>
    <source>
        <strain evidence="3 4">DSM 13031</strain>
    </source>
</reference>
<protein>
    <recommendedName>
        <fullName evidence="2">SPOR domain-containing protein</fullName>
    </recommendedName>
</protein>
<dbReference type="GO" id="GO:0042834">
    <property type="term" value="F:peptidoglycan binding"/>
    <property type="evidence" value="ECO:0007669"/>
    <property type="project" value="InterPro"/>
</dbReference>
<dbReference type="InterPro" id="IPR007730">
    <property type="entry name" value="SPOR-like_dom"/>
</dbReference>
<evidence type="ECO:0000313" key="4">
    <source>
        <dbReference type="Proteomes" id="UP000004162"/>
    </source>
</evidence>
<dbReference type="InterPro" id="IPR036680">
    <property type="entry name" value="SPOR-like_sf"/>
</dbReference>
<evidence type="ECO:0000256" key="1">
    <source>
        <dbReference type="SAM" id="Phobius"/>
    </source>
</evidence>
<proteinExistence type="predicted"/>
<dbReference type="AlphaFoldDB" id="Q0YS67"/>
<keyword evidence="1" id="KW-0472">Membrane</keyword>
<dbReference type="Gene3D" id="3.30.70.1070">
    <property type="entry name" value="Sporulation related repeat"/>
    <property type="match status" value="1"/>
</dbReference>
<keyword evidence="1" id="KW-1133">Transmembrane helix</keyword>
<name>Q0YS67_9CHLB</name>
<evidence type="ECO:0000313" key="3">
    <source>
        <dbReference type="EMBL" id="EAT59123.1"/>
    </source>
</evidence>
<dbReference type="SUPFAM" id="SSF110997">
    <property type="entry name" value="Sporulation related repeat"/>
    <property type="match status" value="1"/>
</dbReference>
<organism evidence="3 4">
    <name type="scientific">Chlorobium ferrooxidans DSM 13031</name>
    <dbReference type="NCBI Taxonomy" id="377431"/>
    <lineage>
        <taxon>Bacteria</taxon>
        <taxon>Pseudomonadati</taxon>
        <taxon>Chlorobiota</taxon>
        <taxon>Chlorobiia</taxon>
        <taxon>Chlorobiales</taxon>
        <taxon>Chlorobiaceae</taxon>
        <taxon>Chlorobium/Pelodictyon group</taxon>
        <taxon>Chlorobium</taxon>
    </lineage>
</organism>
<accession>Q0YS67</accession>
<feature type="domain" description="SPOR" evidence="2">
    <location>
        <begin position="203"/>
        <end position="275"/>
    </location>
</feature>
<keyword evidence="4" id="KW-1185">Reference proteome</keyword>
<gene>
    <name evidence="3" type="ORF">CferDRAFT_1130</name>
</gene>
<sequence>MEKQTNTEQEEPETMSFDYSKCRPGKKILLQCVALLALLLLPTALYALDNASYAQEIRKYVDEDKVYLLENIRQKVTRKSEQIVIEALLSEDGPQAFALYRKQLREYPDPAIDPLSSSRIAAYNLVKLSPPAEPELSASLSIPRKLSPELPDTTKQLVTPRVGTGVPAQPKTAGAKDTTKAITALRAKALGASISTPKEIKSMTGTGTCTLQFGSFSNRENAETLAGKMAGKLPVEIVLQGRMHKVQLKTNYTSHEEAIAAAKKLPFDSIVVPVR</sequence>
<dbReference type="EMBL" id="AASE01000007">
    <property type="protein sequence ID" value="EAT59123.1"/>
    <property type="molecule type" value="Genomic_DNA"/>
</dbReference>
<dbReference type="PROSITE" id="PS51724">
    <property type="entry name" value="SPOR"/>
    <property type="match status" value="1"/>
</dbReference>